<evidence type="ECO:0000313" key="2">
    <source>
        <dbReference type="EMBL" id="PSS12974.1"/>
    </source>
</evidence>
<feature type="compositionally biased region" description="Basic and acidic residues" evidence="1">
    <location>
        <begin position="1"/>
        <end position="12"/>
    </location>
</feature>
<evidence type="ECO:0008006" key="4">
    <source>
        <dbReference type="Google" id="ProtNLM"/>
    </source>
</evidence>
<dbReference type="EMBL" id="KZ679014">
    <property type="protein sequence ID" value="PSS12974.1"/>
    <property type="molecule type" value="Genomic_DNA"/>
</dbReference>
<protein>
    <recommendedName>
        <fullName evidence="4">BTB domain-containing protein</fullName>
    </recommendedName>
</protein>
<dbReference type="OrthoDB" id="194443at2759"/>
<dbReference type="InParanoid" id="A0A2T3AWC2"/>
<reference evidence="2 3" key="1">
    <citation type="journal article" date="2018" name="New Phytol.">
        <title>Comparative genomics and transcriptomics depict ericoid mycorrhizal fungi as versatile saprotrophs and plant mutualists.</title>
        <authorList>
            <person name="Martino E."/>
            <person name="Morin E."/>
            <person name="Grelet G.A."/>
            <person name="Kuo A."/>
            <person name="Kohler A."/>
            <person name="Daghino S."/>
            <person name="Barry K.W."/>
            <person name="Cichocki N."/>
            <person name="Clum A."/>
            <person name="Dockter R.B."/>
            <person name="Hainaut M."/>
            <person name="Kuo R.C."/>
            <person name="LaButti K."/>
            <person name="Lindahl B.D."/>
            <person name="Lindquist E.A."/>
            <person name="Lipzen A."/>
            <person name="Khouja H.R."/>
            <person name="Magnuson J."/>
            <person name="Murat C."/>
            <person name="Ohm R.A."/>
            <person name="Singer S.W."/>
            <person name="Spatafora J.W."/>
            <person name="Wang M."/>
            <person name="Veneault-Fourrey C."/>
            <person name="Henrissat B."/>
            <person name="Grigoriev I.V."/>
            <person name="Martin F.M."/>
            <person name="Perotto S."/>
        </authorList>
    </citation>
    <scope>NUCLEOTIDE SEQUENCE [LARGE SCALE GENOMIC DNA]</scope>
    <source>
        <strain evidence="2 3">ATCC 22711</strain>
    </source>
</reference>
<dbReference type="GeneID" id="36573967"/>
<proteinExistence type="predicted"/>
<feature type="region of interest" description="Disordered" evidence="1">
    <location>
        <begin position="42"/>
        <end position="62"/>
    </location>
</feature>
<accession>A0A2T3AWC2</accession>
<feature type="region of interest" description="Disordered" evidence="1">
    <location>
        <begin position="1"/>
        <end position="23"/>
    </location>
</feature>
<name>A0A2T3AWC2_AMORE</name>
<gene>
    <name evidence="2" type="ORF">M430DRAFT_29548</name>
</gene>
<dbReference type="RefSeq" id="XP_024718965.1">
    <property type="nucleotide sequence ID" value="XM_024865886.1"/>
</dbReference>
<dbReference type="AlphaFoldDB" id="A0A2T3AWC2"/>
<evidence type="ECO:0000313" key="3">
    <source>
        <dbReference type="Proteomes" id="UP000241818"/>
    </source>
</evidence>
<dbReference type="Proteomes" id="UP000241818">
    <property type="component" value="Unassembled WGS sequence"/>
</dbReference>
<evidence type="ECO:0000256" key="1">
    <source>
        <dbReference type="SAM" id="MobiDB-lite"/>
    </source>
</evidence>
<organism evidence="2 3">
    <name type="scientific">Amorphotheca resinae ATCC 22711</name>
    <dbReference type="NCBI Taxonomy" id="857342"/>
    <lineage>
        <taxon>Eukaryota</taxon>
        <taxon>Fungi</taxon>
        <taxon>Dikarya</taxon>
        <taxon>Ascomycota</taxon>
        <taxon>Pezizomycotina</taxon>
        <taxon>Leotiomycetes</taxon>
        <taxon>Helotiales</taxon>
        <taxon>Amorphothecaceae</taxon>
        <taxon>Amorphotheca</taxon>
    </lineage>
</organism>
<sequence>MEKEEEQEEKKTSSSSSGSTNISPILLSPHLTFQNSITIIIRPSSPSPQSHPHPHPHPHPQKFSIHLSLLHSHTPFFLQSLIPIPRTPILIPTLISSRMLRREWRWEFENDIKTMEGNGFGDEDGKIEIPVRVCLPGMGMGEVRQFELQRGIIMDAGREEDVFGMFVEWLYNGIGGWDLHADSGSSRVAYHISILARLWLFAQKLQVQKCMDDCIKCIALLLRASQADGISGILKILAWVYDNTEKQSELRCFLIDQCARFLDPELVLNGGLDRVPRMALLDLVGRLRGLLMIAD</sequence>
<keyword evidence="3" id="KW-1185">Reference proteome</keyword>